<keyword evidence="8 13" id="KW-0479">Metal-binding</keyword>
<evidence type="ECO:0000256" key="10">
    <source>
        <dbReference type="ARBA" id="ARBA00023014"/>
    </source>
</evidence>
<evidence type="ECO:0000256" key="2">
    <source>
        <dbReference type="ARBA" id="ARBA00002695"/>
    </source>
</evidence>
<proteinExistence type="inferred from homology"/>
<dbReference type="SUPFAM" id="SSF53732">
    <property type="entry name" value="Aconitase iron-sulfur domain"/>
    <property type="match status" value="1"/>
</dbReference>
<evidence type="ECO:0000256" key="7">
    <source>
        <dbReference type="ARBA" id="ARBA00022605"/>
    </source>
</evidence>
<sequence length="486" mass="52054">MTAGSTEMSGIESSEKDEMAGKTLYDKLWDAHVVRTDEEGTSLIYIDRHLVHEVTSPQAFEGLRLADRRPWRTDTVLATPDHNVPTTDRSRGIEDPIARTQVETLDANVAEFGITYFPMGDVRQGIVHVIGPEEGATLPGMTVVCGDSHTSTHGAFGALAHGIGTSEVEHVLATGCLVQKKSRNMLVSVDGKVGPGVTAKDIVLAIIGEIGTAGGTGYAIEFGGEAIRDLSVEGRMTVCNMAIEAGARAGMVAVDEKTIDYVKGRPYSPQGEQWEQAVAAWQDLKSDDDAEFDRVVRIDAAQIAPQVTWGTSPEMVVGVDARVPDPAGESDEVKAGGMRRALEYMGLEANRPITDIAVDKVFIGSCTNSRIEDLREAAAIVKGRKKADSVRLALVVPGSGLVKQQAEEEGLDRIFLDAGFEWREPGCSMCLAMNADRLESGERCASTSNRNFEGRQGQGSRTHLVSPAMAAAAAIAGHFVDIRDFG</sequence>
<keyword evidence="16" id="KW-1185">Reference proteome</keyword>
<evidence type="ECO:0000256" key="11">
    <source>
        <dbReference type="ARBA" id="ARBA00023239"/>
    </source>
</evidence>
<feature type="binding site" evidence="13">
    <location>
        <position position="430"/>
    </location>
    <ligand>
        <name>[4Fe-4S] cluster</name>
        <dbReference type="ChEBI" id="CHEBI:49883"/>
    </ligand>
</feature>
<dbReference type="PANTHER" id="PTHR43822">
    <property type="entry name" value="HOMOACONITASE, MITOCHONDRIAL-RELATED"/>
    <property type="match status" value="1"/>
</dbReference>
<dbReference type="GO" id="GO:0051539">
    <property type="term" value="F:4 iron, 4 sulfur cluster binding"/>
    <property type="evidence" value="ECO:0007669"/>
    <property type="project" value="UniProtKB-KW"/>
</dbReference>
<keyword evidence="7 13" id="KW-0028">Amino-acid biosynthesis</keyword>
<dbReference type="HAMAP" id="MF_01026">
    <property type="entry name" value="LeuC_type1"/>
    <property type="match status" value="1"/>
</dbReference>
<dbReference type="GO" id="GO:0003861">
    <property type="term" value="F:3-isopropylmalate dehydratase activity"/>
    <property type="evidence" value="ECO:0007669"/>
    <property type="project" value="UniProtKB-UniRule"/>
</dbReference>
<dbReference type="InterPro" id="IPR036008">
    <property type="entry name" value="Aconitase_4Fe-4S_dom"/>
</dbReference>
<keyword evidence="6 13" id="KW-0004">4Fe-4S</keyword>
<dbReference type="AlphaFoldDB" id="A0A1G5R1Y4"/>
<dbReference type="NCBIfam" id="TIGR00170">
    <property type="entry name" value="leuC"/>
    <property type="match status" value="1"/>
</dbReference>
<feature type="binding site" evidence="13">
    <location>
        <position position="366"/>
    </location>
    <ligand>
        <name>[4Fe-4S] cluster</name>
        <dbReference type="ChEBI" id="CHEBI:49883"/>
    </ligand>
</feature>
<dbReference type="GO" id="GO:0009098">
    <property type="term" value="P:L-leucine biosynthetic process"/>
    <property type="evidence" value="ECO:0007669"/>
    <property type="project" value="UniProtKB-UniRule"/>
</dbReference>
<dbReference type="Proteomes" id="UP000199648">
    <property type="component" value="Unassembled WGS sequence"/>
</dbReference>
<evidence type="ECO:0000256" key="9">
    <source>
        <dbReference type="ARBA" id="ARBA00023004"/>
    </source>
</evidence>
<evidence type="ECO:0000256" key="1">
    <source>
        <dbReference type="ARBA" id="ARBA00000491"/>
    </source>
</evidence>
<evidence type="ECO:0000259" key="14">
    <source>
        <dbReference type="Pfam" id="PF00330"/>
    </source>
</evidence>
<evidence type="ECO:0000256" key="3">
    <source>
        <dbReference type="ARBA" id="ARBA00004729"/>
    </source>
</evidence>
<keyword evidence="10 13" id="KW-0411">Iron-sulfur</keyword>
<organism evidence="15 16">
    <name type="scientific">Thiohalomonas denitrificans</name>
    <dbReference type="NCBI Taxonomy" id="415747"/>
    <lineage>
        <taxon>Bacteria</taxon>
        <taxon>Pseudomonadati</taxon>
        <taxon>Pseudomonadota</taxon>
        <taxon>Gammaproteobacteria</taxon>
        <taxon>Thiohalomonadales</taxon>
        <taxon>Thiohalomonadaceae</taxon>
        <taxon>Thiohalomonas</taxon>
    </lineage>
</organism>
<evidence type="ECO:0000256" key="5">
    <source>
        <dbReference type="ARBA" id="ARBA00022430"/>
    </source>
</evidence>
<evidence type="ECO:0000256" key="12">
    <source>
        <dbReference type="ARBA" id="ARBA00023304"/>
    </source>
</evidence>
<dbReference type="InterPro" id="IPR001030">
    <property type="entry name" value="Acoase/IPM_deHydtase_lsu_aba"/>
</dbReference>
<dbReference type="InterPro" id="IPR015931">
    <property type="entry name" value="Acnase/IPM_dHydase_lsu_aba_1/3"/>
</dbReference>
<reference evidence="15 16" key="1">
    <citation type="submission" date="2016-10" db="EMBL/GenBank/DDBJ databases">
        <authorList>
            <person name="de Groot N.N."/>
        </authorList>
    </citation>
    <scope>NUCLEOTIDE SEQUENCE [LARGE SCALE GENOMIC DNA]</scope>
    <source>
        <strain evidence="15 16">HLD2</strain>
    </source>
</reference>
<comment type="cofactor">
    <cofactor evidence="13">
        <name>[4Fe-4S] cluster</name>
        <dbReference type="ChEBI" id="CHEBI:49883"/>
    </cofactor>
    <text evidence="13">Binds 1 [4Fe-4S] cluster per subunit.</text>
</comment>
<comment type="function">
    <text evidence="2 13">Catalyzes the isomerization between 2-isopropylmalate and 3-isopropylmalate, via the formation of 2-isopropylmaleate.</text>
</comment>
<dbReference type="PANTHER" id="PTHR43822:SF9">
    <property type="entry name" value="3-ISOPROPYLMALATE DEHYDRATASE"/>
    <property type="match status" value="1"/>
</dbReference>
<comment type="pathway">
    <text evidence="3 13">Amino-acid biosynthesis; L-leucine biosynthesis; L-leucine from 3-methyl-2-oxobutanoate: step 2/4.</text>
</comment>
<dbReference type="InterPro" id="IPR033941">
    <property type="entry name" value="IPMI_cat"/>
</dbReference>
<dbReference type="FunFam" id="3.30.499.10:FF:000007">
    <property type="entry name" value="3-isopropylmalate dehydratase large subunit"/>
    <property type="match status" value="1"/>
</dbReference>
<dbReference type="NCBIfam" id="NF009116">
    <property type="entry name" value="PRK12466.1"/>
    <property type="match status" value="1"/>
</dbReference>
<dbReference type="UniPathway" id="UPA00048">
    <property type="reaction ID" value="UER00071"/>
</dbReference>
<dbReference type="InterPro" id="IPR050067">
    <property type="entry name" value="IPM_dehydratase_rel_enz"/>
</dbReference>
<dbReference type="EMBL" id="FMWD01000017">
    <property type="protein sequence ID" value="SCZ67966.1"/>
    <property type="molecule type" value="Genomic_DNA"/>
</dbReference>
<keyword evidence="11 13" id="KW-0456">Lyase</keyword>
<dbReference type="PRINTS" id="PR00415">
    <property type="entry name" value="ACONITASE"/>
</dbReference>
<comment type="catalytic activity">
    <reaction evidence="1 13">
        <text>(2R,3S)-3-isopropylmalate = (2S)-2-isopropylmalate</text>
        <dbReference type="Rhea" id="RHEA:32287"/>
        <dbReference type="ChEBI" id="CHEBI:1178"/>
        <dbReference type="ChEBI" id="CHEBI:35121"/>
        <dbReference type="EC" id="4.2.1.33"/>
    </reaction>
</comment>
<dbReference type="NCBIfam" id="NF004016">
    <property type="entry name" value="PRK05478.1"/>
    <property type="match status" value="1"/>
</dbReference>
<dbReference type="InterPro" id="IPR018136">
    <property type="entry name" value="Aconitase_4Fe-4S_BS"/>
</dbReference>
<evidence type="ECO:0000256" key="6">
    <source>
        <dbReference type="ARBA" id="ARBA00022485"/>
    </source>
</evidence>
<evidence type="ECO:0000256" key="13">
    <source>
        <dbReference type="HAMAP-Rule" id="MF_01026"/>
    </source>
</evidence>
<protein>
    <recommendedName>
        <fullName evidence="13">3-isopropylmalate dehydratase large subunit</fullName>
        <ecNumber evidence="13">4.2.1.33</ecNumber>
    </recommendedName>
    <alternativeName>
        <fullName evidence="13">Alpha-IPM isomerase</fullName>
        <shortName evidence="13">IPMI</shortName>
    </alternativeName>
    <alternativeName>
        <fullName evidence="13">Isopropylmalate isomerase</fullName>
    </alternativeName>
</protein>
<feature type="binding site" evidence="13">
    <location>
        <position position="427"/>
    </location>
    <ligand>
        <name>[4Fe-4S] cluster</name>
        <dbReference type="ChEBI" id="CHEBI:49883"/>
    </ligand>
</feature>
<dbReference type="InterPro" id="IPR004430">
    <property type="entry name" value="3-IsopropMal_deHydase_lsu"/>
</dbReference>
<dbReference type="Gene3D" id="3.30.499.10">
    <property type="entry name" value="Aconitase, domain 3"/>
    <property type="match status" value="2"/>
</dbReference>
<evidence type="ECO:0000256" key="4">
    <source>
        <dbReference type="ARBA" id="ARBA00011271"/>
    </source>
</evidence>
<dbReference type="Pfam" id="PF00330">
    <property type="entry name" value="Aconitase"/>
    <property type="match status" value="1"/>
</dbReference>
<evidence type="ECO:0000313" key="16">
    <source>
        <dbReference type="Proteomes" id="UP000199648"/>
    </source>
</evidence>
<dbReference type="GO" id="GO:0046872">
    <property type="term" value="F:metal ion binding"/>
    <property type="evidence" value="ECO:0007669"/>
    <property type="project" value="UniProtKB-KW"/>
</dbReference>
<keyword evidence="9 13" id="KW-0408">Iron</keyword>
<dbReference type="PROSITE" id="PS00450">
    <property type="entry name" value="ACONITASE_1"/>
    <property type="match status" value="1"/>
</dbReference>
<gene>
    <name evidence="13" type="primary">leuC</name>
    <name evidence="15" type="ORF">SAMN03097708_03238</name>
</gene>
<comment type="subunit">
    <text evidence="4 13">Heterodimer of LeuC and LeuD.</text>
</comment>
<comment type="similarity">
    <text evidence="13">Belongs to the aconitase/IPM isomerase family. LeuC type 1 subfamily.</text>
</comment>
<dbReference type="EC" id="4.2.1.33" evidence="13"/>
<evidence type="ECO:0000256" key="8">
    <source>
        <dbReference type="ARBA" id="ARBA00022723"/>
    </source>
</evidence>
<feature type="domain" description="Aconitase/3-isopropylmalate dehydratase large subunit alpha/beta/alpha" evidence="14">
    <location>
        <begin position="26"/>
        <end position="477"/>
    </location>
</feature>
<dbReference type="CDD" id="cd01583">
    <property type="entry name" value="IPMI"/>
    <property type="match status" value="1"/>
</dbReference>
<accession>A0A1G5R1Y4</accession>
<dbReference type="PROSITE" id="PS01244">
    <property type="entry name" value="ACONITASE_2"/>
    <property type="match status" value="1"/>
</dbReference>
<evidence type="ECO:0000313" key="15">
    <source>
        <dbReference type="EMBL" id="SCZ67966.1"/>
    </source>
</evidence>
<dbReference type="STRING" id="415747.SAMN03097708_03238"/>
<name>A0A1G5R1Y4_9GAMM</name>
<keyword evidence="5 13" id="KW-0432">Leucine biosynthesis</keyword>
<keyword evidence="12 13" id="KW-0100">Branched-chain amino acid biosynthesis</keyword>